<proteinExistence type="predicted"/>
<dbReference type="CDD" id="cd16364">
    <property type="entry name" value="T3SC_I-like"/>
    <property type="match status" value="1"/>
</dbReference>
<dbReference type="Gene3D" id="3.30.1460.10">
    <property type="match status" value="1"/>
</dbReference>
<dbReference type="Proteomes" id="UP000242432">
    <property type="component" value="Unassembled WGS sequence"/>
</dbReference>
<dbReference type="InterPro" id="IPR010261">
    <property type="entry name" value="Tir_chaperone"/>
</dbReference>
<dbReference type="AlphaFoldDB" id="A0A1T4V1W1"/>
<sequence length="155" mass="17726">MSLQQCRLIFAETLRQLQVEEGDLGDEGMWQMRLKYDWMPSLNFCYIESKDSLLIFSEAGYIDFDGENDVLKDVMHRQFLFNKSKGVTFSLAGDNNALTVQLMLDVGNLTVNSFSEALQNFVEEVRFAVFKINDIHEDDYGSSYGTTYTNSIILG</sequence>
<name>A0A1T4V1W1_9GAMM</name>
<accession>A0A1T4V1W1</accession>
<protein>
    <submittedName>
        <fullName evidence="1">Tir chaperone protein (CesT) family protein</fullName>
    </submittedName>
</protein>
<reference evidence="2" key="1">
    <citation type="submission" date="2017-02" db="EMBL/GenBank/DDBJ databases">
        <authorList>
            <person name="Varghese N."/>
            <person name="Submissions S."/>
        </authorList>
    </citation>
    <scope>NUCLEOTIDE SEQUENCE [LARGE SCALE GENOMIC DNA]</scope>
    <source>
        <strain evidence="2">DSM 3072</strain>
    </source>
</reference>
<evidence type="ECO:0000313" key="1">
    <source>
        <dbReference type="EMBL" id="SKA58929.1"/>
    </source>
</evidence>
<dbReference type="SUPFAM" id="SSF69635">
    <property type="entry name" value="Type III secretory system chaperone-like"/>
    <property type="match status" value="1"/>
</dbReference>
<dbReference type="EMBL" id="FUXX01000006">
    <property type="protein sequence ID" value="SKA58929.1"/>
    <property type="molecule type" value="Genomic_DNA"/>
</dbReference>
<keyword evidence="2" id="KW-1185">Reference proteome</keyword>
<dbReference type="RefSeq" id="WP_078928120.1">
    <property type="nucleotide sequence ID" value="NZ_FUXX01000006.1"/>
</dbReference>
<dbReference type="GO" id="GO:0030254">
    <property type="term" value="P:protein secretion by the type III secretion system"/>
    <property type="evidence" value="ECO:0007669"/>
    <property type="project" value="InterPro"/>
</dbReference>
<gene>
    <name evidence="1" type="ORF">SAMN02745213_00552</name>
</gene>
<organism evidence="1 2">
    <name type="scientific">Succinivibrio dextrinosolvens DSM 3072</name>
    <dbReference type="NCBI Taxonomy" id="1123324"/>
    <lineage>
        <taxon>Bacteria</taxon>
        <taxon>Pseudomonadati</taxon>
        <taxon>Pseudomonadota</taxon>
        <taxon>Gammaproteobacteria</taxon>
        <taxon>Aeromonadales</taxon>
        <taxon>Succinivibrionaceae</taxon>
        <taxon>Succinivibrio</taxon>
    </lineage>
</organism>
<evidence type="ECO:0000313" key="2">
    <source>
        <dbReference type="Proteomes" id="UP000242432"/>
    </source>
</evidence>
<dbReference type="Pfam" id="PF05932">
    <property type="entry name" value="CesT"/>
    <property type="match status" value="1"/>
</dbReference>